<proteinExistence type="predicted"/>
<organism evidence="1">
    <name type="scientific">Drosophila melanogaster</name>
    <name type="common">Fruit fly</name>
    <dbReference type="NCBI Taxonomy" id="7227"/>
    <lineage>
        <taxon>Eukaryota</taxon>
        <taxon>Metazoa</taxon>
        <taxon>Ecdysozoa</taxon>
        <taxon>Arthropoda</taxon>
        <taxon>Hexapoda</taxon>
        <taxon>Insecta</taxon>
        <taxon>Pterygota</taxon>
        <taxon>Neoptera</taxon>
        <taxon>Endopterygota</taxon>
        <taxon>Diptera</taxon>
        <taxon>Brachycera</taxon>
        <taxon>Muscomorpha</taxon>
        <taxon>Ephydroidea</taxon>
        <taxon>Drosophilidae</taxon>
        <taxon>Drosophila</taxon>
        <taxon>Sophophora</taxon>
    </lineage>
</organism>
<reference evidence="1" key="1">
    <citation type="journal article" date="2003" name="Genome Biol.">
        <title>An integrated gene annotation and transcriptional profiling approach towards the full gene content of the Drosophila genome.</title>
        <authorList>
            <person name="Hild M."/>
            <person name="Beckmann B."/>
            <person name="Haas S.A."/>
            <person name="Koch B."/>
            <person name="Solovyev V."/>
            <person name="Busold C."/>
            <person name="Fellenberg K."/>
            <person name="Boutros M."/>
            <person name="Vingron M."/>
            <person name="Sauer F."/>
            <person name="Hoheisel J.D."/>
            <person name="Paro R."/>
        </authorList>
    </citation>
    <scope>NUCLEOTIDE SEQUENCE</scope>
</reference>
<evidence type="ECO:0000313" key="1">
    <source>
        <dbReference type="EMBL" id="DAA03748.1"/>
    </source>
</evidence>
<accession>Q6IH67</accession>
<sequence length="242" mass="26573">MDYQSLITITISPFLPFFTFSLGVAPPVTDDGWWVLPLGYKKLRTDPPDYPVILRQPSWSLLSTFISAEVVAAIRVAQTLRHTHGHTRTREPATHHHFRNTAPPLWQQNVPQLPLRPHPHLQPPLTKPTMIPMTIFYSWQVATAQRLTTDAHGPPTDNQTLPPPLSFGAASRHCPCPCPCPGPCPGPCPFPCPCPSVCPFVGDPFAGQSLLWAVIMSRVSKFSHVARLYGPKGLRGEGAGGT</sequence>
<dbReference type="EMBL" id="BK003549">
    <property type="protein sequence ID" value="DAA03748.1"/>
    <property type="molecule type" value="Genomic_DNA"/>
</dbReference>
<gene>
    <name evidence="1" type="ORF">HDC03159</name>
</gene>
<dbReference type="AlphaFoldDB" id="Q6IH67"/>
<protein>
    <submittedName>
        <fullName evidence="1">HDC03159</fullName>
    </submittedName>
</protein>
<name>Q6IH67_DROME</name>